<evidence type="ECO:0000256" key="1">
    <source>
        <dbReference type="SAM" id="MobiDB-lite"/>
    </source>
</evidence>
<dbReference type="PANTHER" id="PTHR43767:SF1">
    <property type="entry name" value="NONRIBOSOMAL PEPTIDE SYNTHASE PES1 (EUROFUNG)-RELATED"/>
    <property type="match status" value="1"/>
</dbReference>
<evidence type="ECO:0000313" key="4">
    <source>
        <dbReference type="EMBL" id="TSE37879.1"/>
    </source>
</evidence>
<dbReference type="Pfam" id="PF13193">
    <property type="entry name" value="AMP-binding_C"/>
    <property type="match status" value="1"/>
</dbReference>
<feature type="domain" description="AMP-dependent synthetase/ligase" evidence="2">
    <location>
        <begin position="47"/>
        <end position="438"/>
    </location>
</feature>
<sequence>MTTAESATHPPSDAPSAGDDRPHARVWPARVPRTIQPPQTSLWFNLEVSARRYPDKAATVFFDRVMTYPELQRQAERIAAWLAARGVRRGDRVILFLQNCPQFIVAYYGILRANAVVVPVNPMNKADELGHYITDPQARVAIAAADLAPALCAADAALPPEQRLRDLLVLHYRDAMPDDAFDGEAVPPAWREWLATRHPLPTLTHGQVADWAQALACTDPLPPHEVGPDDLAVLPYTSGTTGLPKGCMHPHRTLMHNAVAAAVWTNGTAENIGLLVVPMFHITGMVAGMHTSVYLGATAVIMPRWDRDLAGRLISRWRVTHWTNIPTMVIDLLASPHFNHYDLSSLVFIGGGGAAMPAAVAQRLLDQFGLRYVEGYGLTETAAPSHHNPPDRPQPQCLGVPFIGCDARVVDPDTLQELPPGEAGEIVVSGPMVFDGYWQRPDATAAVFFEHRGRRYFRTGDLGRVDDNGYFFITDRLKRMINASGFKVWPAEVEALMFRHPAIAEACVIGVPDAYRGETVKAVVVLRQAARGTVSEADIIAWCHEHMAAYKAPRLVEFVDALPKSGSGKVMWRLLQEAARTAAPAAA</sequence>
<dbReference type="Gene3D" id="3.30.300.30">
    <property type="match status" value="1"/>
</dbReference>
<evidence type="ECO:0000259" key="2">
    <source>
        <dbReference type="Pfam" id="PF00501"/>
    </source>
</evidence>
<dbReference type="AlphaFoldDB" id="A0A554XPX0"/>
<name>A0A554XPX0_9BURK</name>
<accession>A0A554XPX0</accession>
<dbReference type="Pfam" id="PF00501">
    <property type="entry name" value="AMP-binding"/>
    <property type="match status" value="1"/>
</dbReference>
<protein>
    <submittedName>
        <fullName evidence="4">Long-chain-fatty-acid--CoA ligase</fullName>
        <ecNumber evidence="4">6.2.1.3</ecNumber>
    </submittedName>
</protein>
<dbReference type="Proteomes" id="UP000316388">
    <property type="component" value="Unassembled WGS sequence"/>
</dbReference>
<feature type="domain" description="AMP-binding enzyme C-terminal" evidence="3">
    <location>
        <begin position="492"/>
        <end position="569"/>
    </location>
</feature>
<dbReference type="InterPro" id="IPR000873">
    <property type="entry name" value="AMP-dep_synth/lig_dom"/>
</dbReference>
<reference evidence="4 5" key="1">
    <citation type="submission" date="2019-07" db="EMBL/GenBank/DDBJ databases">
        <title>Tepidimonas fonticaldi AT-A2 draft genome.</title>
        <authorList>
            <person name="Da Costa M.S."/>
            <person name="Froufe H.J.C."/>
            <person name="Egas C."/>
            <person name="Albuquerque L."/>
        </authorList>
    </citation>
    <scope>NUCLEOTIDE SEQUENCE [LARGE SCALE GENOMIC DNA]</scope>
    <source>
        <strain evidence="4 5">AT-A2</strain>
    </source>
</reference>
<dbReference type="Gene3D" id="3.40.50.12780">
    <property type="entry name" value="N-terminal domain of ligase-like"/>
    <property type="match status" value="1"/>
</dbReference>
<evidence type="ECO:0000259" key="3">
    <source>
        <dbReference type="Pfam" id="PF13193"/>
    </source>
</evidence>
<dbReference type="RefSeq" id="WP_143968288.1">
    <property type="nucleotide sequence ID" value="NZ_VJOO01000003.1"/>
</dbReference>
<dbReference type="EMBL" id="VJOO01000003">
    <property type="protein sequence ID" value="TSE37879.1"/>
    <property type="molecule type" value="Genomic_DNA"/>
</dbReference>
<organism evidence="4 5">
    <name type="scientific">Tepidimonas fonticaldi</name>
    <dbReference type="NCBI Taxonomy" id="1101373"/>
    <lineage>
        <taxon>Bacteria</taxon>
        <taxon>Pseudomonadati</taxon>
        <taxon>Pseudomonadota</taxon>
        <taxon>Betaproteobacteria</taxon>
        <taxon>Burkholderiales</taxon>
        <taxon>Tepidimonas</taxon>
    </lineage>
</organism>
<dbReference type="EC" id="6.2.1.3" evidence="4"/>
<dbReference type="InterPro" id="IPR045851">
    <property type="entry name" value="AMP-bd_C_sf"/>
</dbReference>
<proteinExistence type="predicted"/>
<dbReference type="InterPro" id="IPR050237">
    <property type="entry name" value="ATP-dep_AMP-bd_enzyme"/>
</dbReference>
<dbReference type="PANTHER" id="PTHR43767">
    <property type="entry name" value="LONG-CHAIN-FATTY-ACID--COA LIGASE"/>
    <property type="match status" value="1"/>
</dbReference>
<dbReference type="InterPro" id="IPR020845">
    <property type="entry name" value="AMP-binding_CS"/>
</dbReference>
<feature type="region of interest" description="Disordered" evidence="1">
    <location>
        <begin position="1"/>
        <end position="24"/>
    </location>
</feature>
<evidence type="ECO:0000313" key="5">
    <source>
        <dbReference type="Proteomes" id="UP000316388"/>
    </source>
</evidence>
<dbReference type="NCBIfam" id="NF006181">
    <property type="entry name" value="PRK08314.1"/>
    <property type="match status" value="1"/>
</dbReference>
<dbReference type="InterPro" id="IPR042099">
    <property type="entry name" value="ANL_N_sf"/>
</dbReference>
<dbReference type="SUPFAM" id="SSF56801">
    <property type="entry name" value="Acetyl-CoA synthetase-like"/>
    <property type="match status" value="1"/>
</dbReference>
<dbReference type="GO" id="GO:0004467">
    <property type="term" value="F:long-chain fatty acid-CoA ligase activity"/>
    <property type="evidence" value="ECO:0007669"/>
    <property type="project" value="UniProtKB-EC"/>
</dbReference>
<dbReference type="PROSITE" id="PS00455">
    <property type="entry name" value="AMP_BINDING"/>
    <property type="match status" value="1"/>
</dbReference>
<keyword evidence="4" id="KW-0436">Ligase</keyword>
<dbReference type="InterPro" id="IPR025110">
    <property type="entry name" value="AMP-bd_C"/>
</dbReference>
<comment type="caution">
    <text evidence="4">The sequence shown here is derived from an EMBL/GenBank/DDBJ whole genome shotgun (WGS) entry which is preliminary data.</text>
</comment>
<gene>
    <name evidence="4" type="primary">lcfB_2</name>
    <name evidence="4" type="ORF">Tfont_00532</name>
</gene>